<reference evidence="1 2" key="1">
    <citation type="submission" date="2014-12" db="EMBL/GenBank/DDBJ databases">
        <title>16Stimator: statistical estimation of ribosomal gene copy numbers from draft genome assemblies.</title>
        <authorList>
            <person name="Perisin M.A."/>
            <person name="Vetter M."/>
            <person name="Gilbert J.A."/>
            <person name="Bergelson J."/>
        </authorList>
    </citation>
    <scope>NUCLEOTIDE SEQUENCE [LARGE SCALE GENOMIC DNA]</scope>
    <source>
        <strain evidence="1 2">MEJ076</strain>
    </source>
</reference>
<evidence type="ECO:0000313" key="2">
    <source>
        <dbReference type="Proteomes" id="UP000035017"/>
    </source>
</evidence>
<accession>A0A0D0K9Z7</accession>
<protein>
    <submittedName>
        <fullName evidence="1">Uncharacterized protein</fullName>
    </submittedName>
</protein>
<evidence type="ECO:0000313" key="1">
    <source>
        <dbReference type="EMBL" id="KIQ05608.1"/>
    </source>
</evidence>
<dbReference type="Proteomes" id="UP000035017">
    <property type="component" value="Unassembled WGS sequence"/>
</dbReference>
<comment type="caution">
    <text evidence="1">The sequence shown here is derived from an EMBL/GenBank/DDBJ whole genome shotgun (WGS) entry which is preliminary data.</text>
</comment>
<gene>
    <name evidence="1" type="ORF">RU07_01965</name>
</gene>
<organism evidence="1 2">
    <name type="scientific">Agrobacterium tumefaciens</name>
    <dbReference type="NCBI Taxonomy" id="358"/>
    <lineage>
        <taxon>Bacteria</taxon>
        <taxon>Pseudomonadati</taxon>
        <taxon>Pseudomonadota</taxon>
        <taxon>Alphaproteobacteria</taxon>
        <taxon>Hyphomicrobiales</taxon>
        <taxon>Rhizobiaceae</taxon>
        <taxon>Rhizobium/Agrobacterium group</taxon>
        <taxon>Agrobacterium</taxon>
        <taxon>Agrobacterium tumefaciens complex</taxon>
    </lineage>
</organism>
<proteinExistence type="predicted"/>
<dbReference type="AlphaFoldDB" id="A0A0D0K9Z7"/>
<dbReference type="EMBL" id="JXQV01000002">
    <property type="protein sequence ID" value="KIQ05608.1"/>
    <property type="molecule type" value="Genomic_DNA"/>
</dbReference>
<name>A0A0D0K9Z7_AGRTU</name>
<sequence length="59" mass="6649">MFLVIIILQMDNSTYHLIVDNLRTESFVRQAATEAGTTLNKISSGNFFPKKAIAAERDF</sequence>